<proteinExistence type="predicted"/>
<dbReference type="SUPFAM" id="SSF63748">
    <property type="entry name" value="Tudor/PWWP/MBT"/>
    <property type="match status" value="1"/>
</dbReference>
<dbReference type="PROSITE" id="PS50812">
    <property type="entry name" value="PWWP"/>
    <property type="match status" value="1"/>
</dbReference>
<evidence type="ECO:0000313" key="3">
    <source>
        <dbReference type="EMBL" id="KAJ3783244.1"/>
    </source>
</evidence>
<gene>
    <name evidence="3" type="ORF">GGU10DRAFT_57927</name>
</gene>
<feature type="compositionally biased region" description="Basic and acidic residues" evidence="1">
    <location>
        <begin position="349"/>
        <end position="363"/>
    </location>
</feature>
<dbReference type="InterPro" id="IPR000313">
    <property type="entry name" value="PWWP_dom"/>
</dbReference>
<dbReference type="SMART" id="SM00293">
    <property type="entry name" value="PWWP"/>
    <property type="match status" value="1"/>
</dbReference>
<evidence type="ECO:0000256" key="1">
    <source>
        <dbReference type="SAM" id="MobiDB-lite"/>
    </source>
</evidence>
<dbReference type="Pfam" id="PF00855">
    <property type="entry name" value="PWWP"/>
    <property type="match status" value="1"/>
</dbReference>
<reference evidence="3" key="1">
    <citation type="submission" date="2022-08" db="EMBL/GenBank/DDBJ databases">
        <authorList>
            <consortium name="DOE Joint Genome Institute"/>
            <person name="Min B."/>
            <person name="Riley R."/>
            <person name="Sierra-Patev S."/>
            <person name="Naranjo-Ortiz M."/>
            <person name="Looney B."/>
            <person name="Konkel Z."/>
            <person name="Slot J.C."/>
            <person name="Sakamoto Y."/>
            <person name="Steenwyk J.L."/>
            <person name="Rokas A."/>
            <person name="Carro J."/>
            <person name="Camarero S."/>
            <person name="Ferreira P."/>
            <person name="Molpeceres G."/>
            <person name="Ruiz-Duenas F.J."/>
            <person name="Serrano A."/>
            <person name="Henrissat B."/>
            <person name="Drula E."/>
            <person name="Hughes K.W."/>
            <person name="Mata J.L."/>
            <person name="Ishikawa N.K."/>
            <person name="Vargas-Isla R."/>
            <person name="Ushijima S."/>
            <person name="Smith C.A."/>
            <person name="Ahrendt S."/>
            <person name="Andreopoulos W."/>
            <person name="He G."/>
            <person name="Labutti K."/>
            <person name="Lipzen A."/>
            <person name="Ng V."/>
            <person name="Sandor L."/>
            <person name="Barry K."/>
            <person name="Martinez A.T."/>
            <person name="Xiao Y."/>
            <person name="Gibbons J.G."/>
            <person name="Terashima K."/>
            <person name="Hibbett D.S."/>
            <person name="Grigoriev I.V."/>
        </authorList>
    </citation>
    <scope>NUCLEOTIDE SEQUENCE</scope>
    <source>
        <strain evidence="3">TFB10291</strain>
    </source>
</reference>
<evidence type="ECO:0000313" key="4">
    <source>
        <dbReference type="Proteomes" id="UP001163798"/>
    </source>
</evidence>
<name>A0AA38NKW4_9AGAR</name>
<dbReference type="Proteomes" id="UP001163798">
    <property type="component" value="Unassembled WGS sequence"/>
</dbReference>
<dbReference type="Gene3D" id="2.30.30.140">
    <property type="match status" value="1"/>
</dbReference>
<protein>
    <recommendedName>
        <fullName evidence="2">PWWP domain-containing protein</fullName>
    </recommendedName>
</protein>
<feature type="compositionally biased region" description="Basic and acidic residues" evidence="1">
    <location>
        <begin position="246"/>
        <end position="256"/>
    </location>
</feature>
<feature type="region of interest" description="Disordered" evidence="1">
    <location>
        <begin position="116"/>
        <end position="256"/>
    </location>
</feature>
<feature type="compositionally biased region" description="Polar residues" evidence="1">
    <location>
        <begin position="371"/>
        <end position="383"/>
    </location>
</feature>
<feature type="domain" description="PWWP" evidence="2">
    <location>
        <begin position="18"/>
        <end position="72"/>
    </location>
</feature>
<feature type="compositionally biased region" description="Acidic residues" evidence="1">
    <location>
        <begin position="130"/>
        <end position="151"/>
    </location>
</feature>
<feature type="compositionally biased region" description="Low complexity" evidence="1">
    <location>
        <begin position="384"/>
        <end position="393"/>
    </location>
</feature>
<accession>A0AA38NKW4</accession>
<evidence type="ECO:0000259" key="2">
    <source>
        <dbReference type="PROSITE" id="PS50812"/>
    </source>
</evidence>
<keyword evidence="4" id="KW-1185">Reference proteome</keyword>
<feature type="compositionally biased region" description="Low complexity" evidence="1">
    <location>
        <begin position="119"/>
        <end position="128"/>
    </location>
</feature>
<feature type="region of interest" description="Disordered" evidence="1">
    <location>
        <begin position="427"/>
        <end position="448"/>
    </location>
</feature>
<comment type="caution">
    <text evidence="3">The sequence shown here is derived from an EMBL/GenBank/DDBJ whole genome shotgun (WGS) entry which is preliminary data.</text>
</comment>
<feature type="region of interest" description="Disordered" evidence="1">
    <location>
        <begin position="348"/>
        <end position="393"/>
    </location>
</feature>
<feature type="compositionally biased region" description="Acidic residues" evidence="1">
    <location>
        <begin position="201"/>
        <end position="210"/>
    </location>
</feature>
<organism evidence="3 4">
    <name type="scientific">Lentinula aff. detonsa</name>
    <dbReference type="NCBI Taxonomy" id="2804958"/>
    <lineage>
        <taxon>Eukaryota</taxon>
        <taxon>Fungi</taxon>
        <taxon>Dikarya</taxon>
        <taxon>Basidiomycota</taxon>
        <taxon>Agaricomycotina</taxon>
        <taxon>Agaricomycetes</taxon>
        <taxon>Agaricomycetidae</taxon>
        <taxon>Agaricales</taxon>
        <taxon>Marasmiineae</taxon>
        <taxon>Omphalotaceae</taxon>
        <taxon>Lentinula</taxon>
    </lineage>
</organism>
<feature type="compositionally biased region" description="Basic residues" evidence="1">
    <location>
        <begin position="183"/>
        <end position="197"/>
    </location>
</feature>
<sequence>MSKKGSKGSKTEASLYEVADIVLGKLRGYPPWPGRVADPASIPSKVLKERPPGKKGVVYCIQFFPAGDFSWISSKDISKLKPNEIETYIADHPEVKRSADLLEGYKIARDPREWSQNMAEKAAAAKAAESAEDGEAESDGDEEDELADEGEQLVSSKKKKAGNALAATKKRKRISEPTAKTKATPKAKSTGKGRKSKAAIESEDDEDDTQEAQVTSKSSAPIASPPPAKKAKTAPFGKEENPEDAELAKDPEATKVREWRHKLQKVFLSSKVQAPKQEDMPDMNDLFTQIETYDKINIAYLSFSKIGKVMRHITALSDDKVPMDSQFKFRDRAKVLVERWQHILNASRVDSKESSKPPAKESKNSAANGVDSKNSPDETSQSPGANNGANENVNGIADAINTSIATGTVEIDDGALAKVNGNGHLNEESRTLVPAASTTSDDTRISPDADAIGDVSMLPDITMSEIGIE</sequence>
<dbReference type="AlphaFoldDB" id="A0AA38NKW4"/>
<dbReference type="EMBL" id="MU793429">
    <property type="protein sequence ID" value="KAJ3783244.1"/>
    <property type="molecule type" value="Genomic_DNA"/>
</dbReference>